<dbReference type="RefSeq" id="WP_189948578.1">
    <property type="nucleotide sequence ID" value="NZ_BMVG01000001.1"/>
</dbReference>
<dbReference type="GO" id="GO:0004674">
    <property type="term" value="F:protein serine/threonine kinase activity"/>
    <property type="evidence" value="ECO:0007669"/>
    <property type="project" value="UniProtKB-KW"/>
</dbReference>
<dbReference type="CDD" id="cd16936">
    <property type="entry name" value="HATPase_RsbW-like"/>
    <property type="match status" value="1"/>
</dbReference>
<keyword evidence="1" id="KW-0723">Serine/threonine-protein kinase</keyword>
<dbReference type="PANTHER" id="PTHR35526:SF3">
    <property type="entry name" value="ANTI-SIGMA-F FACTOR RSBW"/>
    <property type="match status" value="1"/>
</dbReference>
<proteinExistence type="predicted"/>
<sequence length="142" mass="15771">MSQSRQRRFPRTHRSVAAARAFALEALTEWDRLDRYDDVRLCVSELATNAVLHGVPPGREFCLMLVADGPLIRVEVRDSGGGHPHVVQQGADGCRGRGLLLVTAFADDFGVVVHNPGKTVWAEFKSGPVPEWIRNVRPQFLD</sequence>
<protein>
    <recommendedName>
        <fullName evidence="2">Histidine kinase/HSP90-like ATPase domain-containing protein</fullName>
    </recommendedName>
</protein>
<gene>
    <name evidence="3" type="ORF">GCM10010339_08460</name>
</gene>
<comment type="caution">
    <text evidence="3">The sequence shown here is derived from an EMBL/GenBank/DDBJ whole genome shotgun (WGS) entry which is preliminary data.</text>
</comment>
<reference evidence="3" key="1">
    <citation type="journal article" date="2014" name="Int. J. Syst. Evol. Microbiol.">
        <title>Complete genome sequence of Corynebacterium casei LMG S-19264T (=DSM 44701T), isolated from a smear-ripened cheese.</title>
        <authorList>
            <consortium name="US DOE Joint Genome Institute (JGI-PGF)"/>
            <person name="Walter F."/>
            <person name="Albersmeier A."/>
            <person name="Kalinowski J."/>
            <person name="Ruckert C."/>
        </authorList>
    </citation>
    <scope>NUCLEOTIDE SEQUENCE</scope>
    <source>
        <strain evidence="3">JCM 4714</strain>
    </source>
</reference>
<dbReference type="InterPro" id="IPR003594">
    <property type="entry name" value="HATPase_dom"/>
</dbReference>
<dbReference type="Pfam" id="PF13581">
    <property type="entry name" value="HATPase_c_2"/>
    <property type="match status" value="1"/>
</dbReference>
<dbReference type="InterPro" id="IPR036890">
    <property type="entry name" value="HATPase_C_sf"/>
</dbReference>
<feature type="domain" description="Histidine kinase/HSP90-like ATPase" evidence="2">
    <location>
        <begin position="9"/>
        <end position="122"/>
    </location>
</feature>
<dbReference type="Gene3D" id="3.30.565.10">
    <property type="entry name" value="Histidine kinase-like ATPase, C-terminal domain"/>
    <property type="match status" value="1"/>
</dbReference>
<keyword evidence="1" id="KW-0418">Kinase</keyword>
<dbReference type="PANTHER" id="PTHR35526">
    <property type="entry name" value="ANTI-SIGMA-F FACTOR RSBW-RELATED"/>
    <property type="match status" value="1"/>
</dbReference>
<keyword evidence="1" id="KW-0808">Transferase</keyword>
<name>A0A918YCI0_9ACTN</name>
<dbReference type="SUPFAM" id="SSF55874">
    <property type="entry name" value="ATPase domain of HSP90 chaperone/DNA topoisomerase II/histidine kinase"/>
    <property type="match status" value="1"/>
</dbReference>
<dbReference type="Proteomes" id="UP000655443">
    <property type="component" value="Unassembled WGS sequence"/>
</dbReference>
<evidence type="ECO:0000259" key="2">
    <source>
        <dbReference type="Pfam" id="PF13581"/>
    </source>
</evidence>
<organism evidence="3 4">
    <name type="scientific">Streptomyces alanosinicus</name>
    <dbReference type="NCBI Taxonomy" id="68171"/>
    <lineage>
        <taxon>Bacteria</taxon>
        <taxon>Bacillati</taxon>
        <taxon>Actinomycetota</taxon>
        <taxon>Actinomycetes</taxon>
        <taxon>Kitasatosporales</taxon>
        <taxon>Streptomycetaceae</taxon>
        <taxon>Streptomyces</taxon>
    </lineage>
</organism>
<dbReference type="InterPro" id="IPR050267">
    <property type="entry name" value="Anti-sigma-factor_SerPK"/>
</dbReference>
<accession>A0A918YCI0</accession>
<dbReference type="EMBL" id="BMVG01000001">
    <property type="protein sequence ID" value="GHD99009.1"/>
    <property type="molecule type" value="Genomic_DNA"/>
</dbReference>
<keyword evidence="4" id="KW-1185">Reference proteome</keyword>
<evidence type="ECO:0000313" key="4">
    <source>
        <dbReference type="Proteomes" id="UP000655443"/>
    </source>
</evidence>
<evidence type="ECO:0000256" key="1">
    <source>
        <dbReference type="ARBA" id="ARBA00022527"/>
    </source>
</evidence>
<evidence type="ECO:0000313" key="3">
    <source>
        <dbReference type="EMBL" id="GHD99009.1"/>
    </source>
</evidence>
<reference evidence="3" key="2">
    <citation type="submission" date="2020-09" db="EMBL/GenBank/DDBJ databases">
        <authorList>
            <person name="Sun Q."/>
            <person name="Ohkuma M."/>
        </authorList>
    </citation>
    <scope>NUCLEOTIDE SEQUENCE</scope>
    <source>
        <strain evidence="3">JCM 4714</strain>
    </source>
</reference>
<dbReference type="AlphaFoldDB" id="A0A918YCI0"/>